<dbReference type="Proteomes" id="UP000031535">
    <property type="component" value="Unassembled WGS sequence"/>
</dbReference>
<protein>
    <submittedName>
        <fullName evidence="1">RTX toxin, Ca2+-binding protein</fullName>
    </submittedName>
</protein>
<proteinExistence type="predicted"/>
<accession>A0A0C2ETC3</accession>
<keyword evidence="2" id="KW-1185">Reference proteome</keyword>
<sequence length="400" mass="42386">MATHKATKAAGDLDPSFGDEGKVLFTLAQGPFRGSSKLLNDGKILTAGFSANDVVLVRHLSNGEVDDSFGDHGIKRINLIPGVPVVQAGLTLDSNGNALIFGSVGEPFEEILYFIRTLPDGKLDTTFGREGRVFIDLPAGSDVAHAVAIQPDGKIVLAARAERDFEVYDEVLLRLDSKGHLDPTFGRTGMVFVGKVYFSSVIVLPDGKLLLAGSKNGVLLFARYLSDGQADASFGENGFVTLEIKSSTLAQFSGAMLQRDGKIVAVGYAFFEQKGFRPLTTRVSSDGSLDNTFNHGAPAIIGFEEHEVQNMAVAIQLDDKIIAVGQSLGSVETANFTLMRFLPNGALDTEFGSHGRLMTNLGGLDSARGVSLQSDGKIVVSGTVVASPRGTGQGIARYLS</sequence>
<dbReference type="EMBL" id="JXDG01000058">
    <property type="protein sequence ID" value="KIH81783.1"/>
    <property type="molecule type" value="Genomic_DNA"/>
</dbReference>
<gene>
    <name evidence="1" type="ORF">UCMB321_4446</name>
</gene>
<dbReference type="Pfam" id="PF17164">
    <property type="entry name" value="DUF5122"/>
    <property type="match status" value="5"/>
</dbReference>
<comment type="caution">
    <text evidence="1">The sequence shown here is derived from an EMBL/GenBank/DDBJ whole genome shotgun (WGS) entry which is preliminary data.</text>
</comment>
<organism evidence="1 2">
    <name type="scientific">Pseudomonas batumici</name>
    <dbReference type="NCBI Taxonomy" id="226910"/>
    <lineage>
        <taxon>Bacteria</taxon>
        <taxon>Pseudomonadati</taxon>
        <taxon>Pseudomonadota</taxon>
        <taxon>Gammaproteobacteria</taxon>
        <taxon>Pseudomonadales</taxon>
        <taxon>Pseudomonadaceae</taxon>
        <taxon>Pseudomonas</taxon>
    </lineage>
</organism>
<evidence type="ECO:0000313" key="2">
    <source>
        <dbReference type="Proteomes" id="UP000031535"/>
    </source>
</evidence>
<dbReference type="PATRIC" id="fig|226910.6.peg.4438"/>
<dbReference type="NCBIfam" id="TIGR02608">
    <property type="entry name" value="delta_60_rpt"/>
    <property type="match status" value="8"/>
</dbReference>
<dbReference type="STRING" id="226910.UCMB321_4446"/>
<evidence type="ECO:0000313" key="1">
    <source>
        <dbReference type="EMBL" id="KIH81783.1"/>
    </source>
</evidence>
<dbReference type="InterPro" id="IPR013431">
    <property type="entry name" value="Delta_60_rpt"/>
</dbReference>
<dbReference type="SUPFAM" id="SSF101898">
    <property type="entry name" value="NHL repeat"/>
    <property type="match status" value="1"/>
</dbReference>
<dbReference type="OrthoDB" id="6876366at2"/>
<dbReference type="Gene3D" id="2.80.10.50">
    <property type="match status" value="2"/>
</dbReference>
<dbReference type="RefSeq" id="WP_040070653.1">
    <property type="nucleotide sequence ID" value="NZ_JXDG01000058.1"/>
</dbReference>
<reference evidence="1 2" key="1">
    <citation type="submission" date="2015-01" db="EMBL/GenBank/DDBJ databases">
        <title>Complete genome of Pseudomonas batumici UCM B-321 producer of the batumin antibiotic with strong antistaphilococcal and potential anticancer activity.</title>
        <authorList>
            <person name="Klochko V.V."/>
            <person name="Zelena L.B."/>
            <person name="Elena K.A."/>
            <person name="Reva O.N."/>
        </authorList>
    </citation>
    <scope>NUCLEOTIDE SEQUENCE [LARGE SCALE GENOMIC DNA]</scope>
    <source>
        <strain evidence="1 2">UCM B-321</strain>
    </source>
</reference>
<dbReference type="AlphaFoldDB" id="A0A0C2ETC3"/>
<name>A0A0C2ETC3_9PSED</name>